<evidence type="ECO:0000313" key="3">
    <source>
        <dbReference type="EMBL" id="QQD73483.1"/>
    </source>
</evidence>
<dbReference type="EMBL" id="CP059488">
    <property type="protein sequence ID" value="QQD73483.1"/>
    <property type="molecule type" value="Genomic_DNA"/>
</dbReference>
<evidence type="ECO:0000313" key="6">
    <source>
        <dbReference type="Proteomes" id="UP000193925"/>
    </source>
</evidence>
<accession>A0A060UUM5</accession>
<dbReference type="Proteomes" id="UP000093129">
    <property type="component" value="Unassembled WGS sequence"/>
</dbReference>
<evidence type="ECO:0000313" key="2">
    <source>
        <dbReference type="EMBL" id="OCB02612.1"/>
    </source>
</evidence>
<evidence type="ECO:0000313" key="1">
    <source>
        <dbReference type="EMBL" id="CDQ11991.1"/>
    </source>
</evidence>
<dbReference type="AlphaFoldDB" id="A0A060UUM5"/>
<reference evidence="1" key="2">
    <citation type="submission" date="2014-07" db="EMBL/GenBank/DDBJ databases">
        <title>Initial genome analysis of the psychrotolerant acidophile Acidithiobacillus ferrivorans CF27: insights into iron and sulfur oxidation pathways and into biofilm formation.</title>
        <authorList>
            <person name="Talla E."/>
            <person name="Hedrich S."/>
            <person name="Mangenot S."/>
            <person name="Ji B."/>
            <person name="Johnson D.B."/>
            <person name="Barbe V."/>
            <person name="Bonnefoy V."/>
        </authorList>
    </citation>
    <scope>NUCLEOTIDE SEQUENCE [LARGE SCALE GENOMIC DNA]</scope>
    <source>
        <strain evidence="1">CF27</strain>
    </source>
</reference>
<reference evidence="2 5" key="3">
    <citation type="submission" date="2016-07" db="EMBL/GenBank/DDBJ databases">
        <title>Draft genome of a psychrotolerant acidophile Acidithiobacillus ferrivorans strain YL15.</title>
        <authorList>
            <person name="Peng T."/>
            <person name="Ma L."/>
            <person name="Nan M."/>
            <person name="An N."/>
            <person name="Wang M."/>
            <person name="Qiu G."/>
            <person name="Zeng W."/>
        </authorList>
    </citation>
    <scope>NUCLEOTIDE SEQUENCE [LARGE SCALE GENOMIC DNA]</scope>
    <source>
        <strain evidence="2 5">YL15</strain>
    </source>
</reference>
<dbReference type="EMBL" id="CCCS020000057">
    <property type="protein sequence ID" value="CDQ11991.1"/>
    <property type="molecule type" value="Genomic_DNA"/>
</dbReference>
<keyword evidence="6" id="KW-1185">Reference proteome</keyword>
<dbReference type="Proteomes" id="UP000193925">
    <property type="component" value="Chromosome AFERRI"/>
</dbReference>
<evidence type="ECO:0000313" key="4">
    <source>
        <dbReference type="EMBL" id="SMH65546.1"/>
    </source>
</evidence>
<dbReference type="EMBL" id="LT841305">
    <property type="protein sequence ID" value="SMH65546.1"/>
    <property type="molecule type" value="Genomic_DNA"/>
</dbReference>
<evidence type="ECO:0008006" key="8">
    <source>
        <dbReference type="Google" id="ProtNLM"/>
    </source>
</evidence>
<gene>
    <name evidence="4" type="ORF">AFERRI_20328</name>
    <name evidence="1" type="ORF">AFERRI_600217</name>
    <name evidence="2" type="ORF">BBC27_12375</name>
    <name evidence="3" type="ORF">H2515_04165</name>
</gene>
<sequence length="118" mass="13523">MNSRERHFLRVMRKLGDAEQEQLLAFADFLRSRQQPETSVVHQEPKILPAKEGETVIGAIKRLRESYAMLDAKEMLNDTSSLMSRHVMGGEAAGTVVVELELMFKRHYQRYCGALEDV</sequence>
<organism evidence="1">
    <name type="scientific">Acidithiobacillus ferrivorans</name>
    <dbReference type="NCBI Taxonomy" id="160808"/>
    <lineage>
        <taxon>Bacteria</taxon>
        <taxon>Pseudomonadati</taxon>
        <taxon>Pseudomonadota</taxon>
        <taxon>Acidithiobacillia</taxon>
        <taxon>Acidithiobacillales</taxon>
        <taxon>Acidithiobacillaceae</taxon>
        <taxon>Acidithiobacillus</taxon>
    </lineage>
</organism>
<evidence type="ECO:0000313" key="7">
    <source>
        <dbReference type="Proteomes" id="UP000595420"/>
    </source>
</evidence>
<dbReference type="RefSeq" id="WP_014029794.1">
    <property type="nucleotide sequence ID" value="NZ_CCCS020000057.1"/>
</dbReference>
<evidence type="ECO:0000313" key="5">
    <source>
        <dbReference type="Proteomes" id="UP000093129"/>
    </source>
</evidence>
<protein>
    <recommendedName>
        <fullName evidence="8">Crp/Fnr family transcriptional regulator</fullName>
    </recommendedName>
</protein>
<name>A0A060UUM5_9PROT</name>
<reference evidence="1" key="1">
    <citation type="submission" date="2014-03" db="EMBL/GenBank/DDBJ databases">
        <authorList>
            <person name="Genoscope - CEA"/>
        </authorList>
    </citation>
    <scope>NUCLEOTIDE SEQUENCE [LARGE SCALE GENOMIC DNA]</scope>
    <source>
        <strain evidence="1">CF27</strain>
    </source>
</reference>
<proteinExistence type="predicted"/>
<reference evidence="4 6" key="4">
    <citation type="submission" date="2017-03" db="EMBL/GenBank/DDBJ databases">
        <authorList>
            <person name="Regsiter A."/>
            <person name="William W."/>
        </authorList>
    </citation>
    <scope>NUCLEOTIDE SEQUENCE [LARGE SCALE GENOMIC DNA]</scope>
    <source>
        <strain evidence="4">PRJEB5721</strain>
    </source>
</reference>
<reference evidence="3 7" key="5">
    <citation type="submission" date="2020-07" db="EMBL/GenBank/DDBJ databases">
        <title>Complete genome sequence analysis of Acidithiobacillus ferrivorans XJFY6S-08 reveals extreme environmental adaptation to alpine acid mine drainage.</title>
        <authorList>
            <person name="Yan L."/>
            <person name="Ni Y."/>
        </authorList>
    </citation>
    <scope>NUCLEOTIDE SEQUENCE [LARGE SCALE GENOMIC DNA]</scope>
    <source>
        <strain evidence="3 7">XJFY6S-08</strain>
    </source>
</reference>
<dbReference type="OrthoDB" id="8481263at2"/>
<dbReference type="Proteomes" id="UP000595420">
    <property type="component" value="Chromosome"/>
</dbReference>
<dbReference type="EMBL" id="MASQ01000092">
    <property type="protein sequence ID" value="OCB02612.1"/>
    <property type="molecule type" value="Genomic_DNA"/>
</dbReference>